<organism evidence="1 2">
    <name type="scientific">Corchorus olitorius</name>
    <dbReference type="NCBI Taxonomy" id="93759"/>
    <lineage>
        <taxon>Eukaryota</taxon>
        <taxon>Viridiplantae</taxon>
        <taxon>Streptophyta</taxon>
        <taxon>Embryophyta</taxon>
        <taxon>Tracheophyta</taxon>
        <taxon>Spermatophyta</taxon>
        <taxon>Magnoliopsida</taxon>
        <taxon>eudicotyledons</taxon>
        <taxon>Gunneridae</taxon>
        <taxon>Pentapetalae</taxon>
        <taxon>rosids</taxon>
        <taxon>malvids</taxon>
        <taxon>Malvales</taxon>
        <taxon>Malvaceae</taxon>
        <taxon>Grewioideae</taxon>
        <taxon>Apeibeae</taxon>
        <taxon>Corchorus</taxon>
    </lineage>
</organism>
<protein>
    <submittedName>
        <fullName evidence="1">Uncharacterized protein</fullName>
    </submittedName>
</protein>
<reference evidence="2" key="1">
    <citation type="submission" date="2013-09" db="EMBL/GenBank/DDBJ databases">
        <title>Corchorus olitorius genome sequencing.</title>
        <authorList>
            <person name="Alam M."/>
            <person name="Haque M.S."/>
            <person name="Islam M.S."/>
            <person name="Emdad E.M."/>
            <person name="Islam M.M."/>
            <person name="Ahmed B."/>
            <person name="Halim A."/>
            <person name="Hossen Q.M.M."/>
            <person name="Hossain M.Z."/>
            <person name="Ahmed R."/>
            <person name="Khan M.M."/>
            <person name="Islam R."/>
            <person name="Rashid M.M."/>
            <person name="Khan S.A."/>
            <person name="Rahman M.S."/>
            <person name="Alam M."/>
            <person name="Yahiya A.S."/>
            <person name="Khan M.S."/>
            <person name="Azam M.S."/>
            <person name="Haque T."/>
            <person name="Lashkar M.Z.H."/>
            <person name="Akhand A.I."/>
            <person name="Morshed G."/>
            <person name="Roy S."/>
            <person name="Uddin K.S."/>
            <person name="Rabeya T."/>
            <person name="Hossain A.S."/>
            <person name="Chowdhury A."/>
            <person name="Snigdha A.R."/>
            <person name="Mortoza M.S."/>
            <person name="Matin S.A."/>
            <person name="Hoque S.M.E."/>
            <person name="Islam M.K."/>
            <person name="Roy D.K."/>
            <person name="Haider R."/>
            <person name="Moosa M.M."/>
            <person name="Elias S.M."/>
            <person name="Hasan A.M."/>
            <person name="Jahan S."/>
            <person name="Shafiuddin M."/>
            <person name="Mahmood N."/>
            <person name="Shommy N.S."/>
        </authorList>
    </citation>
    <scope>NUCLEOTIDE SEQUENCE [LARGE SCALE GENOMIC DNA]</scope>
    <source>
        <strain evidence="2">cv. O-4</strain>
    </source>
</reference>
<dbReference type="Proteomes" id="UP000187203">
    <property type="component" value="Unassembled WGS sequence"/>
</dbReference>
<dbReference type="EMBL" id="AWUE01012096">
    <property type="protein sequence ID" value="OMP09961.1"/>
    <property type="molecule type" value="Genomic_DNA"/>
</dbReference>
<name>A0A1R3KSA9_9ROSI</name>
<evidence type="ECO:0000313" key="2">
    <source>
        <dbReference type="Proteomes" id="UP000187203"/>
    </source>
</evidence>
<keyword evidence="2" id="KW-1185">Reference proteome</keyword>
<proteinExistence type="predicted"/>
<dbReference type="AlphaFoldDB" id="A0A1R3KSA9"/>
<sequence length="112" mass="12953">MEPMAGFLDVHPLAGGELMELFYDGKVLFTMKEEISKAEEEPAPDVEKERSLAFFDKQLTKYHVPRAFMAALPQTTEVIPFIMDKEHWFNDRDGQNIRFYRIAEGIWAKAIA</sequence>
<comment type="caution">
    <text evidence="1">The sequence shown here is derived from an EMBL/GenBank/DDBJ whole genome shotgun (WGS) entry which is preliminary data.</text>
</comment>
<evidence type="ECO:0000313" key="1">
    <source>
        <dbReference type="EMBL" id="OMP09961.1"/>
    </source>
</evidence>
<accession>A0A1R3KSA9</accession>
<gene>
    <name evidence="1" type="ORF">COLO4_04965</name>
</gene>